<dbReference type="EMBL" id="JBEPSH010000001">
    <property type="protein sequence ID" value="MET4575534.1"/>
    <property type="molecule type" value="Genomic_DNA"/>
</dbReference>
<name>A0ABV2Q3E9_9BURK</name>
<evidence type="ECO:0000313" key="2">
    <source>
        <dbReference type="Proteomes" id="UP001549320"/>
    </source>
</evidence>
<protein>
    <submittedName>
        <fullName evidence="1">Uncharacterized protein (TIGR02444 family)</fullName>
    </submittedName>
</protein>
<dbReference type="Proteomes" id="UP001549320">
    <property type="component" value="Unassembled WGS sequence"/>
</dbReference>
<dbReference type="InterPro" id="IPR012659">
    <property type="entry name" value="CHP02444"/>
</dbReference>
<organism evidence="1 2">
    <name type="scientific">Ottowia thiooxydans</name>
    <dbReference type="NCBI Taxonomy" id="219182"/>
    <lineage>
        <taxon>Bacteria</taxon>
        <taxon>Pseudomonadati</taxon>
        <taxon>Pseudomonadota</taxon>
        <taxon>Betaproteobacteria</taxon>
        <taxon>Burkholderiales</taxon>
        <taxon>Comamonadaceae</taxon>
        <taxon>Ottowia</taxon>
    </lineage>
</organism>
<dbReference type="NCBIfam" id="TIGR02444">
    <property type="entry name" value="TIGR02444 family protein"/>
    <property type="match status" value="1"/>
</dbReference>
<comment type="caution">
    <text evidence="1">The sequence shown here is derived from an EMBL/GenBank/DDBJ whole genome shotgun (WGS) entry which is preliminary data.</text>
</comment>
<accession>A0ABV2Q3E9</accession>
<keyword evidence="2" id="KW-1185">Reference proteome</keyword>
<sequence length="178" mass="19434">MKLPSDANSGAATNAEAAWRYALQVYSRPGVSQACLLLQDELDLDVLVMLHLAHVSGAIGAPPITSSDVETADNCVHDWRNTVVRPLRSARRAIAKNDPELSDLRAMIQKAELAAERHALMRLAALSFSKGSGQAKQMTPKSIRNVVQFYALRASKSQLPNRADLADAIELLDRTLFD</sequence>
<dbReference type="RefSeq" id="WP_354441026.1">
    <property type="nucleotide sequence ID" value="NZ_JBEPSH010000001.1"/>
</dbReference>
<evidence type="ECO:0000313" key="1">
    <source>
        <dbReference type="EMBL" id="MET4575534.1"/>
    </source>
</evidence>
<dbReference type="Pfam" id="PF09523">
    <property type="entry name" value="DUF2390"/>
    <property type="match status" value="1"/>
</dbReference>
<gene>
    <name evidence="1" type="ORF">ABIE13_000631</name>
</gene>
<proteinExistence type="predicted"/>
<reference evidence="1 2" key="1">
    <citation type="submission" date="2024-06" db="EMBL/GenBank/DDBJ databases">
        <title>Sorghum-associated microbial communities from plants grown in Nebraska, USA.</title>
        <authorList>
            <person name="Schachtman D."/>
        </authorList>
    </citation>
    <scope>NUCLEOTIDE SEQUENCE [LARGE SCALE GENOMIC DNA]</scope>
    <source>
        <strain evidence="1 2">2709</strain>
    </source>
</reference>